<dbReference type="EMBL" id="MCFH01000001">
    <property type="protein sequence ID" value="ORX61106.1"/>
    <property type="molecule type" value="Genomic_DNA"/>
</dbReference>
<reference evidence="1 2" key="2">
    <citation type="submission" date="2016-08" db="EMBL/GenBank/DDBJ databases">
        <title>Pervasive Adenine N6-methylation of Active Genes in Fungi.</title>
        <authorList>
            <consortium name="DOE Joint Genome Institute"/>
            <person name="Mondo S.J."/>
            <person name="Dannebaum R.O."/>
            <person name="Kuo R.C."/>
            <person name="Labutti K."/>
            <person name="Haridas S."/>
            <person name="Kuo A."/>
            <person name="Salamov A."/>
            <person name="Ahrendt S.R."/>
            <person name="Lipzen A."/>
            <person name="Sullivan W."/>
            <person name="Andreopoulos W.B."/>
            <person name="Clum A."/>
            <person name="Lindquist E."/>
            <person name="Daum C."/>
            <person name="Ramamoorthy G.K."/>
            <person name="Gryganskyi A."/>
            <person name="Culley D."/>
            <person name="Magnuson J.K."/>
            <person name="James T.Y."/>
            <person name="O'Malley M.A."/>
            <person name="Stajich J.E."/>
            <person name="Spatafora J.W."/>
            <person name="Visel A."/>
            <person name="Grigoriev I.V."/>
        </authorList>
    </citation>
    <scope>NUCLEOTIDE SEQUENCE [LARGE SCALE GENOMIC DNA]</scope>
    <source>
        <strain evidence="2">finn</strain>
    </source>
</reference>
<protein>
    <submittedName>
        <fullName evidence="1">Uncharacterized protein</fullName>
    </submittedName>
</protein>
<evidence type="ECO:0000313" key="2">
    <source>
        <dbReference type="Proteomes" id="UP000193719"/>
    </source>
</evidence>
<accession>A0A1Y1VNZ1</accession>
<reference evidence="1 2" key="1">
    <citation type="submission" date="2016-08" db="EMBL/GenBank/DDBJ databases">
        <title>Genomes of anaerobic fungi encode conserved fungal cellulosomes for biomass hydrolysis.</title>
        <authorList>
            <consortium name="DOE Joint Genome Institute"/>
            <person name="Haitjema C.H."/>
            <person name="Gilmore S.P."/>
            <person name="Henske J.K."/>
            <person name="Solomon K.V."/>
            <person name="De Groot R."/>
            <person name="Kuo A."/>
            <person name="Mondo S.J."/>
            <person name="Salamov A.A."/>
            <person name="Labutti K."/>
            <person name="Zhao Z."/>
            <person name="Chiniquy J."/>
            <person name="Barry K."/>
            <person name="Brewer H.M."/>
            <person name="Purvine S.O."/>
            <person name="Wright A.T."/>
            <person name="Boxma B."/>
            <person name="Van Alen T."/>
            <person name="Hackstein J.H."/>
            <person name="Baker S.E."/>
            <person name="Grigoriev I.V."/>
            <person name="O'Malley M.A."/>
        </authorList>
    </citation>
    <scope>NUCLEOTIDE SEQUENCE [LARGE SCALE GENOMIC DNA]</scope>
    <source>
        <strain evidence="2">finn</strain>
    </source>
</reference>
<organism evidence="1 2">
    <name type="scientific">Piromyces finnis</name>
    <dbReference type="NCBI Taxonomy" id="1754191"/>
    <lineage>
        <taxon>Eukaryota</taxon>
        <taxon>Fungi</taxon>
        <taxon>Fungi incertae sedis</taxon>
        <taxon>Chytridiomycota</taxon>
        <taxon>Chytridiomycota incertae sedis</taxon>
        <taxon>Neocallimastigomycetes</taxon>
        <taxon>Neocallimastigales</taxon>
        <taxon>Neocallimastigaceae</taxon>
        <taxon>Piromyces</taxon>
    </lineage>
</organism>
<keyword evidence="2" id="KW-1185">Reference proteome</keyword>
<evidence type="ECO:0000313" key="1">
    <source>
        <dbReference type="EMBL" id="ORX61106.1"/>
    </source>
</evidence>
<gene>
    <name evidence="1" type="ORF">BCR36DRAFT_365692</name>
</gene>
<name>A0A1Y1VNZ1_9FUNG</name>
<dbReference type="Proteomes" id="UP000193719">
    <property type="component" value="Unassembled WGS sequence"/>
</dbReference>
<proteinExistence type="predicted"/>
<sequence>MFIIDKKEFKGNSELKKKQSITTEDKETIKIFDTDNIIERINIRFSGVVKDKEAIIAKENILPIPFKDVPSPNFPEPWLTVSFEKFLSLIKALAYVLKKKNMITSSSSQAIIKNGQYSS</sequence>
<comment type="caution">
    <text evidence="1">The sequence shown here is derived from an EMBL/GenBank/DDBJ whole genome shotgun (WGS) entry which is preliminary data.</text>
</comment>
<dbReference type="AlphaFoldDB" id="A0A1Y1VNZ1"/>
<dbReference type="OrthoDB" id="10444684at2759"/>